<dbReference type="InterPro" id="IPR050962">
    <property type="entry name" value="Phosphate-bind_PstS"/>
</dbReference>
<evidence type="ECO:0000313" key="4">
    <source>
        <dbReference type="EMBL" id="GAU91813.1"/>
    </source>
</evidence>
<evidence type="ECO:0000313" key="5">
    <source>
        <dbReference type="Proteomes" id="UP000186922"/>
    </source>
</evidence>
<dbReference type="Pfam" id="PF12849">
    <property type="entry name" value="PBP_like_2"/>
    <property type="match status" value="1"/>
</dbReference>
<protein>
    <recommendedName>
        <fullName evidence="3">PBP domain-containing protein</fullName>
    </recommendedName>
</protein>
<name>A0A1D1UZC1_RAMVA</name>
<gene>
    <name evidence="4" type="primary">RvY_04000-1</name>
    <name evidence="4" type="synonym">RvY_04000.1</name>
    <name evidence="4" type="ORF">RvY_04000</name>
</gene>
<dbReference type="SUPFAM" id="SSF53850">
    <property type="entry name" value="Periplasmic binding protein-like II"/>
    <property type="match status" value="1"/>
</dbReference>
<comment type="similarity">
    <text evidence="1">Belongs to the PstS family.</text>
</comment>
<evidence type="ECO:0000259" key="3">
    <source>
        <dbReference type="Pfam" id="PF12849"/>
    </source>
</evidence>
<evidence type="ECO:0000256" key="2">
    <source>
        <dbReference type="SAM" id="SignalP"/>
    </source>
</evidence>
<dbReference type="InterPro" id="IPR024370">
    <property type="entry name" value="PBP_domain"/>
</dbReference>
<comment type="caution">
    <text evidence="4">The sequence shown here is derived from an EMBL/GenBank/DDBJ whole genome shotgun (WGS) entry which is preliminary data.</text>
</comment>
<evidence type="ECO:0000256" key="1">
    <source>
        <dbReference type="ARBA" id="ARBA00008725"/>
    </source>
</evidence>
<organism evidence="4 5">
    <name type="scientific">Ramazzottius varieornatus</name>
    <name type="common">Water bear</name>
    <name type="synonym">Tardigrade</name>
    <dbReference type="NCBI Taxonomy" id="947166"/>
    <lineage>
        <taxon>Eukaryota</taxon>
        <taxon>Metazoa</taxon>
        <taxon>Ecdysozoa</taxon>
        <taxon>Tardigrada</taxon>
        <taxon>Eutardigrada</taxon>
        <taxon>Parachela</taxon>
        <taxon>Hypsibioidea</taxon>
        <taxon>Ramazzottiidae</taxon>
        <taxon>Ramazzottius</taxon>
    </lineage>
</organism>
<dbReference type="PANTHER" id="PTHR42996:SF1">
    <property type="entry name" value="PHOSPHATE-BINDING PROTEIN PSTS"/>
    <property type="match status" value="1"/>
</dbReference>
<dbReference type="PANTHER" id="PTHR42996">
    <property type="entry name" value="PHOSPHATE-BINDING PROTEIN PSTS"/>
    <property type="match status" value="1"/>
</dbReference>
<reference evidence="4 5" key="1">
    <citation type="journal article" date="2016" name="Nat. Commun.">
        <title>Extremotolerant tardigrade genome and improved radiotolerance of human cultured cells by tardigrade-unique protein.</title>
        <authorList>
            <person name="Hashimoto T."/>
            <person name="Horikawa D.D."/>
            <person name="Saito Y."/>
            <person name="Kuwahara H."/>
            <person name="Kozuka-Hata H."/>
            <person name="Shin-I T."/>
            <person name="Minakuchi Y."/>
            <person name="Ohishi K."/>
            <person name="Motoyama A."/>
            <person name="Aizu T."/>
            <person name="Enomoto A."/>
            <person name="Kondo K."/>
            <person name="Tanaka S."/>
            <person name="Hara Y."/>
            <person name="Koshikawa S."/>
            <person name="Sagara H."/>
            <person name="Miura T."/>
            <person name="Yokobori S."/>
            <person name="Miyagawa K."/>
            <person name="Suzuki Y."/>
            <person name="Kubo T."/>
            <person name="Oyama M."/>
            <person name="Kohara Y."/>
            <person name="Fujiyama A."/>
            <person name="Arakawa K."/>
            <person name="Katayama T."/>
            <person name="Toyoda A."/>
            <person name="Kunieda T."/>
        </authorList>
    </citation>
    <scope>NUCLEOTIDE SEQUENCE [LARGE SCALE GENOMIC DNA]</scope>
    <source>
        <strain evidence="4 5">YOKOZUNA-1</strain>
    </source>
</reference>
<accession>A0A1D1UZC1</accession>
<feature type="chain" id="PRO_5008897820" description="PBP domain-containing protein" evidence="2">
    <location>
        <begin position="21"/>
        <end position="288"/>
    </location>
</feature>
<sequence>MRSLCGEHLRFILLLYLCKARECEVLPRISLNGIGSSAARQVMEAVLSAYKLVRSNVVGNYTMETRLSSLLFRVVGGRDPAINVSFGAVFGQTPVDTTNTLITIPVMAQSIVIIYNLPNITLRLDKAQFVGIFSRTIKRWSDPKLATAGVQLPDAPIEVWIRAQGSSGPLVRRLMAKYDNSDMPDNPRDYWPQSLDYRTADSAFGEAGGVAFYNNTIGFVGYSTYMTSCKELDRVVLQAAWMPNSAGVSIEPTPGAVSIALSCLSRSQYKQEQEAWARRKDGRLKIQP</sequence>
<feature type="domain" description="PBP" evidence="3">
    <location>
        <begin position="74"/>
        <end position="177"/>
    </location>
</feature>
<feature type="signal peptide" evidence="2">
    <location>
        <begin position="1"/>
        <end position="20"/>
    </location>
</feature>
<dbReference type="EMBL" id="BDGG01000002">
    <property type="protein sequence ID" value="GAU91813.1"/>
    <property type="molecule type" value="Genomic_DNA"/>
</dbReference>
<proteinExistence type="inferred from homology"/>
<dbReference type="AlphaFoldDB" id="A0A1D1UZC1"/>
<keyword evidence="5" id="KW-1185">Reference proteome</keyword>
<keyword evidence="2" id="KW-0732">Signal</keyword>
<dbReference type="Gene3D" id="3.40.190.10">
    <property type="entry name" value="Periplasmic binding protein-like II"/>
    <property type="match status" value="2"/>
</dbReference>
<dbReference type="Proteomes" id="UP000186922">
    <property type="component" value="Unassembled WGS sequence"/>
</dbReference>